<proteinExistence type="predicted"/>
<keyword evidence="2" id="KW-1185">Reference proteome</keyword>
<dbReference type="EMBL" id="ML976034">
    <property type="protein sequence ID" value="KAF1942542.1"/>
    <property type="molecule type" value="Genomic_DNA"/>
</dbReference>
<protein>
    <submittedName>
        <fullName evidence="1">Uncharacterized protein</fullName>
    </submittedName>
</protein>
<sequence length="108" mass="11922">MAPAPIEARAHHDHAAGETTVCHLKNFGACHDNLINAMDRCANFDPGYGFPSSLMQYQGVFCKWYRDFGCSGRGDAMVIDSRGETVKMGDLGADDSMFRSVRCQDSPW</sequence>
<reference evidence="1" key="1">
    <citation type="journal article" date="2020" name="Stud. Mycol.">
        <title>101 Dothideomycetes genomes: a test case for predicting lifestyles and emergence of pathogens.</title>
        <authorList>
            <person name="Haridas S."/>
            <person name="Albert R."/>
            <person name="Binder M."/>
            <person name="Bloem J."/>
            <person name="Labutti K."/>
            <person name="Salamov A."/>
            <person name="Andreopoulos B."/>
            <person name="Baker S."/>
            <person name="Barry K."/>
            <person name="Bills G."/>
            <person name="Bluhm B."/>
            <person name="Cannon C."/>
            <person name="Castanera R."/>
            <person name="Culley D."/>
            <person name="Daum C."/>
            <person name="Ezra D."/>
            <person name="Gonzalez J."/>
            <person name="Henrissat B."/>
            <person name="Kuo A."/>
            <person name="Liang C."/>
            <person name="Lipzen A."/>
            <person name="Lutzoni F."/>
            <person name="Magnuson J."/>
            <person name="Mondo S."/>
            <person name="Nolan M."/>
            <person name="Ohm R."/>
            <person name="Pangilinan J."/>
            <person name="Park H.-J."/>
            <person name="Ramirez L."/>
            <person name="Alfaro M."/>
            <person name="Sun H."/>
            <person name="Tritt A."/>
            <person name="Yoshinaga Y."/>
            <person name="Zwiers L.-H."/>
            <person name="Turgeon B."/>
            <person name="Goodwin S."/>
            <person name="Spatafora J."/>
            <person name="Crous P."/>
            <person name="Grigoriev I."/>
        </authorList>
    </citation>
    <scope>NUCLEOTIDE SEQUENCE</scope>
    <source>
        <strain evidence="1">CBS 161.51</strain>
    </source>
</reference>
<dbReference type="Proteomes" id="UP000800038">
    <property type="component" value="Unassembled WGS sequence"/>
</dbReference>
<gene>
    <name evidence="1" type="ORF">EJ02DRAFT_454235</name>
</gene>
<evidence type="ECO:0000313" key="2">
    <source>
        <dbReference type="Proteomes" id="UP000800038"/>
    </source>
</evidence>
<dbReference type="AlphaFoldDB" id="A0A6A5SS96"/>
<name>A0A6A5SS96_9PLEO</name>
<dbReference type="OrthoDB" id="3683682at2759"/>
<accession>A0A6A5SS96</accession>
<organism evidence="1 2">
    <name type="scientific">Clathrospora elynae</name>
    <dbReference type="NCBI Taxonomy" id="706981"/>
    <lineage>
        <taxon>Eukaryota</taxon>
        <taxon>Fungi</taxon>
        <taxon>Dikarya</taxon>
        <taxon>Ascomycota</taxon>
        <taxon>Pezizomycotina</taxon>
        <taxon>Dothideomycetes</taxon>
        <taxon>Pleosporomycetidae</taxon>
        <taxon>Pleosporales</taxon>
        <taxon>Diademaceae</taxon>
        <taxon>Clathrospora</taxon>
    </lineage>
</organism>
<evidence type="ECO:0000313" key="1">
    <source>
        <dbReference type="EMBL" id="KAF1942542.1"/>
    </source>
</evidence>